<dbReference type="OrthoDB" id="2559672at2"/>
<dbReference type="InterPro" id="IPR046532">
    <property type="entry name" value="DUF6597"/>
</dbReference>
<proteinExistence type="predicted"/>
<dbReference type="InterPro" id="IPR050204">
    <property type="entry name" value="AraC_XylS_family_regulators"/>
</dbReference>
<dbReference type="PANTHER" id="PTHR46796:SF13">
    <property type="entry name" value="HTH-TYPE TRANSCRIPTIONAL ACTIVATOR RHAS"/>
    <property type="match status" value="1"/>
</dbReference>
<dbReference type="RefSeq" id="WP_101463511.1">
    <property type="nucleotide sequence ID" value="NZ_PJMW01000001.1"/>
</dbReference>
<sequence length="252" mass="28273">MERDPRELGGAWQLSQRHTFIAPSGDLARYVERYWVVTWDYERPYRQLVAPLPNVHLTFRDGRAELHGPSSAHVHRELTGSGSVFGVAFRPGMFGPFLDGPVANLRDRVIDATTVFGPPLPDPVDVVSVERFLRAHLPVDDPAAENAARTVAMIAEDTGITTVDALARRRGTSVRGMQRLFAEYVGIGPKWVIRRYRLQEVTVRLAQGLEIDWAALAADLGYADQPHLSRDFRKIFGEPPTHYAQRYESSGK</sequence>
<dbReference type="Pfam" id="PF20240">
    <property type="entry name" value="DUF6597"/>
    <property type="match status" value="1"/>
</dbReference>
<comment type="caution">
    <text evidence="5">The sequence shown here is derived from an EMBL/GenBank/DDBJ whole genome shotgun (WGS) entry which is preliminary data.</text>
</comment>
<evidence type="ECO:0000256" key="2">
    <source>
        <dbReference type="ARBA" id="ARBA00023125"/>
    </source>
</evidence>
<accession>A0A2N3WZ73</accession>
<evidence type="ECO:0000313" key="5">
    <source>
        <dbReference type="EMBL" id="PKV99193.1"/>
    </source>
</evidence>
<dbReference type="SMART" id="SM00342">
    <property type="entry name" value="HTH_ARAC"/>
    <property type="match status" value="1"/>
</dbReference>
<feature type="domain" description="HTH araC/xylS-type" evidence="4">
    <location>
        <begin position="145"/>
        <end position="246"/>
    </location>
</feature>
<protein>
    <submittedName>
        <fullName evidence="5">AraC family transcriptional regulator</fullName>
    </submittedName>
</protein>
<evidence type="ECO:0000313" key="6">
    <source>
        <dbReference type="Proteomes" id="UP000233766"/>
    </source>
</evidence>
<dbReference type="GO" id="GO:0003700">
    <property type="term" value="F:DNA-binding transcription factor activity"/>
    <property type="evidence" value="ECO:0007669"/>
    <property type="project" value="InterPro"/>
</dbReference>
<name>A0A2N3WZ73_9NOCA</name>
<dbReference type="InterPro" id="IPR009057">
    <property type="entry name" value="Homeodomain-like_sf"/>
</dbReference>
<dbReference type="GO" id="GO:0043565">
    <property type="term" value="F:sequence-specific DNA binding"/>
    <property type="evidence" value="ECO:0007669"/>
    <property type="project" value="InterPro"/>
</dbReference>
<dbReference type="SUPFAM" id="SSF46689">
    <property type="entry name" value="Homeodomain-like"/>
    <property type="match status" value="1"/>
</dbReference>
<dbReference type="PANTHER" id="PTHR46796">
    <property type="entry name" value="HTH-TYPE TRANSCRIPTIONAL ACTIVATOR RHAS-RELATED"/>
    <property type="match status" value="1"/>
</dbReference>
<dbReference type="EMBL" id="PJMW01000001">
    <property type="protein sequence ID" value="PKV99193.1"/>
    <property type="molecule type" value="Genomic_DNA"/>
</dbReference>
<keyword evidence="6" id="KW-1185">Reference proteome</keyword>
<evidence type="ECO:0000256" key="3">
    <source>
        <dbReference type="ARBA" id="ARBA00023163"/>
    </source>
</evidence>
<dbReference type="InterPro" id="IPR018060">
    <property type="entry name" value="HTH_AraC"/>
</dbReference>
<dbReference type="Proteomes" id="UP000233766">
    <property type="component" value="Unassembled WGS sequence"/>
</dbReference>
<keyword evidence="2" id="KW-0238">DNA-binding</keyword>
<keyword evidence="3" id="KW-0804">Transcription</keyword>
<organism evidence="5 6">
    <name type="scientific">Nocardia fluminea</name>
    <dbReference type="NCBI Taxonomy" id="134984"/>
    <lineage>
        <taxon>Bacteria</taxon>
        <taxon>Bacillati</taxon>
        <taxon>Actinomycetota</taxon>
        <taxon>Actinomycetes</taxon>
        <taxon>Mycobacteriales</taxon>
        <taxon>Nocardiaceae</taxon>
        <taxon>Nocardia</taxon>
    </lineage>
</organism>
<keyword evidence="1" id="KW-0805">Transcription regulation</keyword>
<dbReference type="PROSITE" id="PS01124">
    <property type="entry name" value="HTH_ARAC_FAMILY_2"/>
    <property type="match status" value="1"/>
</dbReference>
<gene>
    <name evidence="5" type="ORF">ATK86_1235</name>
</gene>
<dbReference type="Pfam" id="PF12833">
    <property type="entry name" value="HTH_18"/>
    <property type="match status" value="1"/>
</dbReference>
<dbReference type="AlphaFoldDB" id="A0A2N3WZ73"/>
<dbReference type="Gene3D" id="1.10.10.60">
    <property type="entry name" value="Homeodomain-like"/>
    <property type="match status" value="1"/>
</dbReference>
<reference evidence="5 6" key="1">
    <citation type="submission" date="2017-12" db="EMBL/GenBank/DDBJ databases">
        <title>Sequencing the genomes of 1000 Actinobacteria strains.</title>
        <authorList>
            <person name="Klenk H.-P."/>
        </authorList>
    </citation>
    <scope>NUCLEOTIDE SEQUENCE [LARGE SCALE GENOMIC DNA]</scope>
    <source>
        <strain evidence="5 6">DSM 44489</strain>
    </source>
</reference>
<evidence type="ECO:0000256" key="1">
    <source>
        <dbReference type="ARBA" id="ARBA00023015"/>
    </source>
</evidence>
<evidence type="ECO:0000259" key="4">
    <source>
        <dbReference type="PROSITE" id="PS01124"/>
    </source>
</evidence>